<evidence type="ECO:0000256" key="1">
    <source>
        <dbReference type="SAM" id="MobiDB-lite"/>
    </source>
</evidence>
<gene>
    <name evidence="2" type="ORF">MBRA1_000972</name>
</gene>
<name>A0AAF0DS00_9BASI</name>
<proteinExistence type="predicted"/>
<dbReference type="AlphaFoldDB" id="A0AAF0DS00"/>
<sequence>MELDTPLLGRTVFRLAKFDHLPPLRFVEALASRADLEDDRSSAAQPFNALVEACLRLRDKSDSRELELKLGIYGLRLAFAHSLPIRGALVQTLVTRLGAERALMLFDACHRPAEATVASFDYTVPWSVLLHELAQTRPEYLAQRAAVALCRLGDPRAALALTHSVDAQPYDVYAAAISALAWRARERRAGYEAAMVLALDTLHALREHTDLEADQQMYGELIRAWEATLLGKKVPQPDVLGEALATYTDGAPDWSARFTFFVEHVLNRMEDGPLLLPPHHTRLLAICVSQDHYALARSLYERARMYNPTHLPFFGAGDTPPRGMLWLFRQATKRSGQLLFALRMYHDAAAFGQVFPLRDTQVFVRALLAGRMRTVAQQVVLDMCAAQSPVHPSFASGVLRAFFHAGVFEPTLALARSLYAVPPDDIEADWDVTTARLDMYAACLYEASRTYLVHAPIVRERLLSLFEEFRLALAHVLAHRPEDPHVLRTTIKAYHGTIRLRLSATPDQKSNGAEMARVQGLLDELRGLVGDTPSLAVIAQRAAPHEPTHPETLLPVSPLMRPT</sequence>
<accession>A0AAF0DS00</accession>
<organism evidence="2 3">
    <name type="scientific">Malassezia brasiliensis</name>
    <dbReference type="NCBI Taxonomy" id="1821822"/>
    <lineage>
        <taxon>Eukaryota</taxon>
        <taxon>Fungi</taxon>
        <taxon>Dikarya</taxon>
        <taxon>Basidiomycota</taxon>
        <taxon>Ustilaginomycotina</taxon>
        <taxon>Malasseziomycetes</taxon>
        <taxon>Malasseziales</taxon>
        <taxon>Malasseziaceae</taxon>
        <taxon>Malassezia</taxon>
    </lineage>
</organism>
<evidence type="ECO:0000313" key="2">
    <source>
        <dbReference type="EMBL" id="WFC94342.1"/>
    </source>
</evidence>
<evidence type="ECO:0000313" key="3">
    <source>
        <dbReference type="Proteomes" id="UP001216638"/>
    </source>
</evidence>
<dbReference type="EMBL" id="CP119951">
    <property type="protein sequence ID" value="WFC94342.1"/>
    <property type="molecule type" value="Genomic_DNA"/>
</dbReference>
<keyword evidence="3" id="KW-1185">Reference proteome</keyword>
<reference evidence="2" key="1">
    <citation type="submission" date="2023-03" db="EMBL/GenBank/DDBJ databases">
        <title>Mating type loci evolution in Malassezia.</title>
        <authorList>
            <person name="Coelho M.A."/>
        </authorList>
    </citation>
    <scope>NUCLEOTIDE SEQUENCE</scope>
    <source>
        <strain evidence="2">CBS 14135</strain>
    </source>
</reference>
<feature type="region of interest" description="Disordered" evidence="1">
    <location>
        <begin position="543"/>
        <end position="563"/>
    </location>
</feature>
<protein>
    <submittedName>
        <fullName evidence="2">Uncharacterized protein</fullName>
    </submittedName>
</protein>
<dbReference type="Proteomes" id="UP001216638">
    <property type="component" value="Chromosome 1"/>
</dbReference>